<dbReference type="Proteomes" id="UP000596074">
    <property type="component" value="Chromosome"/>
</dbReference>
<dbReference type="AlphaFoldDB" id="A0A9X7UV11"/>
<feature type="region of interest" description="Disordered" evidence="1">
    <location>
        <begin position="15"/>
        <end position="53"/>
    </location>
</feature>
<protein>
    <submittedName>
        <fullName evidence="2">Uncharacterized protein</fullName>
    </submittedName>
</protein>
<reference evidence="2 3" key="1">
    <citation type="submission" date="2019-11" db="EMBL/GenBank/DDBJ databases">
        <title>Venatorbacter sp. nov. a predator of Campylobacter and other Gram-negative bacteria.</title>
        <authorList>
            <person name="Saeedi A."/>
            <person name="Cummings N.J."/>
            <person name="Connerton I.F."/>
            <person name="Connerton P.L."/>
        </authorList>
    </citation>
    <scope>NUCLEOTIDE SEQUENCE [LARGE SCALE GENOMIC DNA]</scope>
    <source>
        <strain evidence="2">XL5</strain>
    </source>
</reference>
<sequence length="95" mass="10427">MNILSAFTAYPLPAGYNAGQAARSPQPAPARTDDSADIRATPRMDFLPARPDEDDLEAQRNRLLPDDAPAAIRDFLTTANNSDERRLGRFVDIQA</sequence>
<dbReference type="RefSeq" id="WP_228346102.1">
    <property type="nucleotide sequence ID" value="NZ_CP046056.1"/>
</dbReference>
<dbReference type="EMBL" id="CP046056">
    <property type="protein sequence ID" value="QQD23572.1"/>
    <property type="molecule type" value="Genomic_DNA"/>
</dbReference>
<gene>
    <name evidence="2" type="ORF">GJQ55_03320</name>
</gene>
<keyword evidence="3" id="KW-1185">Reference proteome</keyword>
<organism evidence="2 3">
    <name type="scientific">Venatoribacter cucullus</name>
    <dbReference type="NCBI Taxonomy" id="2661630"/>
    <lineage>
        <taxon>Bacteria</taxon>
        <taxon>Pseudomonadati</taxon>
        <taxon>Pseudomonadota</taxon>
        <taxon>Gammaproteobacteria</taxon>
        <taxon>Oceanospirillales</taxon>
        <taxon>Oceanospirillaceae</taxon>
        <taxon>Venatoribacter</taxon>
    </lineage>
</organism>
<evidence type="ECO:0000256" key="1">
    <source>
        <dbReference type="SAM" id="MobiDB-lite"/>
    </source>
</evidence>
<proteinExistence type="predicted"/>
<evidence type="ECO:0000313" key="3">
    <source>
        <dbReference type="Proteomes" id="UP000596074"/>
    </source>
</evidence>
<feature type="compositionally biased region" description="Basic and acidic residues" evidence="1">
    <location>
        <begin position="31"/>
        <end position="42"/>
    </location>
</feature>
<accession>A0A9X7UV11</accession>
<name>A0A9X7UV11_9GAMM</name>
<dbReference type="KEGG" id="vcw:GJQ55_03320"/>
<evidence type="ECO:0000313" key="2">
    <source>
        <dbReference type="EMBL" id="QQD23572.1"/>
    </source>
</evidence>